<accession>A0AAD4GU21</accession>
<dbReference type="InterPro" id="IPR052061">
    <property type="entry name" value="PTE-AB_protein"/>
</dbReference>
<feature type="compositionally biased region" description="Polar residues" evidence="1">
    <location>
        <begin position="96"/>
        <end position="107"/>
    </location>
</feature>
<feature type="region of interest" description="Disordered" evidence="1">
    <location>
        <begin position="96"/>
        <end position="123"/>
    </location>
</feature>
<dbReference type="PANTHER" id="PTHR47260:SF3">
    <property type="entry name" value="THIOESTERASE FAMILY PROTEIN (AFU_ORTHOLOGUE AFUA_7G03960)"/>
    <property type="match status" value="1"/>
</dbReference>
<dbReference type="PANTHER" id="PTHR47260">
    <property type="entry name" value="UPF0644 PROTEIN PB2B4.06"/>
    <property type="match status" value="1"/>
</dbReference>
<reference evidence="3" key="2">
    <citation type="submission" date="2020-02" db="EMBL/GenBank/DDBJ databases">
        <authorList>
            <person name="Gilchrist C.L.M."/>
            <person name="Chooi Y.-H."/>
        </authorList>
    </citation>
    <scope>NUCLEOTIDE SEQUENCE</scope>
    <source>
        <strain evidence="3">MST-FP2251</strain>
    </source>
</reference>
<dbReference type="SUPFAM" id="SSF54637">
    <property type="entry name" value="Thioesterase/thiol ester dehydrase-isomerase"/>
    <property type="match status" value="1"/>
</dbReference>
<dbReference type="Proteomes" id="UP001194746">
    <property type="component" value="Unassembled WGS sequence"/>
</dbReference>
<evidence type="ECO:0000313" key="4">
    <source>
        <dbReference type="Proteomes" id="UP001194746"/>
    </source>
</evidence>
<evidence type="ECO:0000313" key="3">
    <source>
        <dbReference type="EMBL" id="KAF9890174.1"/>
    </source>
</evidence>
<dbReference type="AlphaFoldDB" id="A0AAD4GU21"/>
<dbReference type="Gene3D" id="3.10.129.10">
    <property type="entry name" value="Hotdog Thioesterase"/>
    <property type="match status" value="1"/>
</dbReference>
<name>A0AAD4GU21_ASPNN</name>
<protein>
    <recommendedName>
        <fullName evidence="2">Thioesterase domain-containing protein</fullName>
    </recommendedName>
</protein>
<keyword evidence="4" id="KW-1185">Reference proteome</keyword>
<evidence type="ECO:0000256" key="1">
    <source>
        <dbReference type="SAM" id="MobiDB-lite"/>
    </source>
</evidence>
<comment type="caution">
    <text evidence="3">The sequence shown here is derived from an EMBL/GenBank/DDBJ whole genome shotgun (WGS) entry which is preliminary data.</text>
</comment>
<dbReference type="EMBL" id="VCAU01000029">
    <property type="protein sequence ID" value="KAF9890174.1"/>
    <property type="molecule type" value="Genomic_DNA"/>
</dbReference>
<dbReference type="Pfam" id="PF03061">
    <property type="entry name" value="4HBT"/>
    <property type="match status" value="1"/>
</dbReference>
<feature type="domain" description="Thioesterase" evidence="2">
    <location>
        <begin position="139"/>
        <end position="218"/>
    </location>
</feature>
<organism evidence="3 4">
    <name type="scientific">Aspergillus nanangensis</name>
    <dbReference type="NCBI Taxonomy" id="2582783"/>
    <lineage>
        <taxon>Eukaryota</taxon>
        <taxon>Fungi</taxon>
        <taxon>Dikarya</taxon>
        <taxon>Ascomycota</taxon>
        <taxon>Pezizomycotina</taxon>
        <taxon>Eurotiomycetes</taxon>
        <taxon>Eurotiomycetidae</taxon>
        <taxon>Eurotiales</taxon>
        <taxon>Aspergillaceae</taxon>
        <taxon>Aspergillus</taxon>
        <taxon>Aspergillus subgen. Circumdati</taxon>
    </lineage>
</organism>
<dbReference type="InterPro" id="IPR029069">
    <property type="entry name" value="HotDog_dom_sf"/>
</dbReference>
<reference evidence="3" key="1">
    <citation type="journal article" date="2019" name="Beilstein J. Org. Chem.">
        <title>Nanangenines: drimane sesquiterpenoids as the dominant metabolite cohort of a novel Australian fungus, Aspergillus nanangensis.</title>
        <authorList>
            <person name="Lacey H.J."/>
            <person name="Gilchrist C.L.M."/>
            <person name="Crombie A."/>
            <person name="Kalaitzis J.A."/>
            <person name="Vuong D."/>
            <person name="Rutledge P.J."/>
            <person name="Turner P."/>
            <person name="Pitt J.I."/>
            <person name="Lacey E."/>
            <person name="Chooi Y.H."/>
            <person name="Piggott A.M."/>
        </authorList>
    </citation>
    <scope>NUCLEOTIDE SEQUENCE</scope>
    <source>
        <strain evidence="3">MST-FP2251</strain>
    </source>
</reference>
<sequence length="233" mass="25934">MKKYDWDNYLSFITEVPINPSTLAFFSALPCARPYLNPSSSPSSPPLPLYQPIPFLSRYDKHDNTTDTFFSHAMNTDNTIPRLLSLLRRDILSPTPENVAQQQQAQTPPSDPNNPPSSSPPDQIVFVQLGTGLNGFTDTVHGGVLASLVDEALSTCVEAFRQQLAGEDRAKLYTANLNVSYRAPVMSPGVVVVKTWLRRREGRKWFMEAEVAGEDGEVKTVVKALWISERPKL</sequence>
<proteinExistence type="predicted"/>
<dbReference type="InterPro" id="IPR006683">
    <property type="entry name" value="Thioestr_dom"/>
</dbReference>
<gene>
    <name evidence="3" type="ORF">FE257_006335</name>
</gene>
<evidence type="ECO:0000259" key="2">
    <source>
        <dbReference type="Pfam" id="PF03061"/>
    </source>
</evidence>
<dbReference type="CDD" id="cd03443">
    <property type="entry name" value="PaaI_thioesterase"/>
    <property type="match status" value="1"/>
</dbReference>
<feature type="compositionally biased region" description="Pro residues" evidence="1">
    <location>
        <begin position="109"/>
        <end position="119"/>
    </location>
</feature>